<comment type="caution">
    <text evidence="4">The sequence shown here is derived from an EMBL/GenBank/DDBJ whole genome shotgun (WGS) entry which is preliminary data.</text>
</comment>
<dbReference type="GO" id="GO:0005739">
    <property type="term" value="C:mitochondrion"/>
    <property type="evidence" value="ECO:0007669"/>
    <property type="project" value="TreeGrafter"/>
</dbReference>
<evidence type="ECO:0000256" key="2">
    <source>
        <dbReference type="ARBA" id="ARBA00023002"/>
    </source>
</evidence>
<evidence type="ECO:0000256" key="3">
    <source>
        <dbReference type="ARBA" id="ARBA00023004"/>
    </source>
</evidence>
<proteinExistence type="predicted"/>
<protein>
    <recommendedName>
        <fullName evidence="6">2-aminoethanethiol dioxygenase</fullName>
    </recommendedName>
</protein>
<keyword evidence="2" id="KW-0560">Oxidoreductase</keyword>
<reference evidence="4" key="2">
    <citation type="submission" date="2023-03" db="EMBL/GenBank/DDBJ databases">
        <authorList>
            <person name="Inwood S.N."/>
            <person name="Skelly J.G."/>
            <person name="Guhlin J."/>
            <person name="Harrop T.W.R."/>
            <person name="Goldson S.G."/>
            <person name="Dearden P.K."/>
        </authorList>
    </citation>
    <scope>NUCLEOTIDE SEQUENCE</scope>
    <source>
        <strain evidence="4">Irish</strain>
        <tissue evidence="4">Whole body</tissue>
    </source>
</reference>
<reference evidence="4" key="1">
    <citation type="journal article" date="2023" name="bioRxiv">
        <title>Scaffold-level genome assemblies of two parasitoid biocontrol wasps reveal the parthenogenesis mechanism and an associated novel virus.</title>
        <authorList>
            <person name="Inwood S."/>
            <person name="Skelly J."/>
            <person name="Guhlin J."/>
            <person name="Harrop T."/>
            <person name="Goldson S."/>
            <person name="Dearden P."/>
        </authorList>
    </citation>
    <scope>NUCLEOTIDE SEQUENCE</scope>
    <source>
        <strain evidence="4">Irish</strain>
        <tissue evidence="4">Whole body</tissue>
    </source>
</reference>
<evidence type="ECO:0008006" key="6">
    <source>
        <dbReference type="Google" id="ProtNLM"/>
    </source>
</evidence>
<dbReference type="InterPro" id="IPR014710">
    <property type="entry name" value="RmlC-like_jellyroll"/>
</dbReference>
<dbReference type="PANTHER" id="PTHR22966">
    <property type="entry name" value="2-AMINOETHANETHIOL DIOXYGENASE"/>
    <property type="match status" value="1"/>
</dbReference>
<gene>
    <name evidence="4" type="ORF">PV328_003204</name>
</gene>
<dbReference type="GO" id="GO:0046872">
    <property type="term" value="F:metal ion binding"/>
    <property type="evidence" value="ECO:0007669"/>
    <property type="project" value="UniProtKB-KW"/>
</dbReference>
<dbReference type="AlphaFoldDB" id="A0AA39F805"/>
<dbReference type="GO" id="GO:0016702">
    <property type="term" value="F:oxidoreductase activity, acting on single donors with incorporation of molecular oxygen, incorporation of two atoms of oxygen"/>
    <property type="evidence" value="ECO:0007669"/>
    <property type="project" value="InterPro"/>
</dbReference>
<evidence type="ECO:0000313" key="5">
    <source>
        <dbReference type="Proteomes" id="UP001168990"/>
    </source>
</evidence>
<name>A0AA39F805_9HYME</name>
<dbReference type="CDD" id="cd20289">
    <property type="entry name" value="cupin_ADO"/>
    <property type="match status" value="1"/>
</dbReference>
<organism evidence="4 5">
    <name type="scientific">Microctonus aethiopoides</name>
    <dbReference type="NCBI Taxonomy" id="144406"/>
    <lineage>
        <taxon>Eukaryota</taxon>
        <taxon>Metazoa</taxon>
        <taxon>Ecdysozoa</taxon>
        <taxon>Arthropoda</taxon>
        <taxon>Hexapoda</taxon>
        <taxon>Insecta</taxon>
        <taxon>Pterygota</taxon>
        <taxon>Neoptera</taxon>
        <taxon>Endopterygota</taxon>
        <taxon>Hymenoptera</taxon>
        <taxon>Apocrita</taxon>
        <taxon>Ichneumonoidea</taxon>
        <taxon>Braconidae</taxon>
        <taxon>Euphorinae</taxon>
        <taxon>Microctonus</taxon>
    </lineage>
</organism>
<keyword evidence="5" id="KW-1185">Reference proteome</keyword>
<accession>A0AA39F805</accession>
<evidence type="ECO:0000256" key="1">
    <source>
        <dbReference type="ARBA" id="ARBA00022723"/>
    </source>
</evidence>
<dbReference type="Pfam" id="PF07847">
    <property type="entry name" value="PCO_ADO"/>
    <property type="match status" value="1"/>
</dbReference>
<keyword evidence="3" id="KW-0408">Iron</keyword>
<dbReference type="EMBL" id="JAQQBS010001422">
    <property type="protein sequence ID" value="KAK0164593.1"/>
    <property type="molecule type" value="Genomic_DNA"/>
</dbReference>
<dbReference type="InterPro" id="IPR011051">
    <property type="entry name" value="RmlC_Cupin_sf"/>
</dbReference>
<dbReference type="Gene3D" id="2.60.120.10">
    <property type="entry name" value="Jelly Rolls"/>
    <property type="match status" value="1"/>
</dbReference>
<evidence type="ECO:0000313" key="4">
    <source>
        <dbReference type="EMBL" id="KAK0164593.1"/>
    </source>
</evidence>
<dbReference type="SUPFAM" id="SSF51182">
    <property type="entry name" value="RmlC-like cupins"/>
    <property type="match status" value="1"/>
</dbReference>
<keyword evidence="1" id="KW-0479">Metal-binding</keyword>
<dbReference type="PANTHER" id="PTHR22966:SF61">
    <property type="entry name" value="2-AMINOETHANETHIOL DIOXYGENASE"/>
    <property type="match status" value="1"/>
</dbReference>
<sequence>MSTPIEVLWRQALKTFTGRGKVGYKFCQKNFDKLHALINNINADDVKVDKNILDHVKNNSAPMCVIDVYENQDITIAIFLLKHGVTLPLHDHPGMNGLLKVINGTVKIDSYTMTTCLKNLQAGDEVIAQKHPSIIVQKNHPACVLNPDDHNLHEITCIEGPAAFLDILSPPYKVDVNEDGIADRPCTFFKLLSLEETSTSSSDDDLSGLVKLKVAQQPHNFYSKSLKYLGQPLS</sequence>
<dbReference type="InterPro" id="IPR012864">
    <property type="entry name" value="PCO/ADO"/>
</dbReference>
<dbReference type="Proteomes" id="UP001168990">
    <property type="component" value="Unassembled WGS sequence"/>
</dbReference>